<dbReference type="Pfam" id="PF06253">
    <property type="entry name" value="MTTB"/>
    <property type="match status" value="1"/>
</dbReference>
<proteinExistence type="inferred from homology"/>
<reference evidence="4 5" key="2">
    <citation type="journal article" date="2012" name="PLoS ONE">
        <title>An ancient pathway combining carbon dioxide fixation with the generation and utilization of a sodium ion gradient for ATP synthesis.</title>
        <authorList>
            <person name="Poehlein A."/>
            <person name="Schmidt S."/>
            <person name="Kaster A.K."/>
            <person name="Goenrich M."/>
            <person name="Vollmers J."/>
            <person name="Thurmer A."/>
            <person name="Bertsch J."/>
            <person name="Schuchmann K."/>
            <person name="Voigt B."/>
            <person name="Hecker M."/>
            <person name="Daniel R."/>
            <person name="Thauer R.K."/>
            <person name="Gottschalk G."/>
            <person name="Muller V."/>
        </authorList>
    </citation>
    <scope>NUCLEOTIDE SEQUENCE [LARGE SCALE GENOMIC DNA]</scope>
    <source>
        <strain evidence="5">ATCC 29683 / DSM 1030 / JCM 2381 / KCTC 1655 / WB1</strain>
    </source>
</reference>
<sequence length="494" mass="55524">MIDFYYQYSIYLKKGIKTMKPYENYVSKQDIQIIHEESLKILNEIGVKFEHPEILEIFKTHGARIDGNTVFMDEKMVMNAISTIPETFTIENSKGNHTLGGGSLILMPGVGNIFRLDNGHLHKMTNNDTVDQFKLSDTSDVIDCNYFNIFLDDKGLSIDERVFSPIAMILKYSNKTALHLQANTFPLKSGMSESFKKGLELIEKFEGRSGVYNNIVHMNSLSPLCFDHDPLEKFLIAAEMNQPVWFSPCSMPVLTGPPSVAGLIAMTNAEVVSGMVLSQLVKPGLPVVYGQTSASTNLRTVQLSIGAPETALISYATRGLADFYKLPCRTGGGLSDAKDFDMQAGIESDMMIRSTLEAAPDLVLHACGILGSFNILSFEKFLMDEDTYRMNRRLLKGINTEETHLCHDLIAKIGPRGNFLQGRTPKMFKEEFFIPKYFNKEDPNQWQENGNEPVLRSVQSAVKERLASYTPPNITKEQSNLLNKYIPACYRERI</sequence>
<reference evidence="5" key="1">
    <citation type="submission" date="2011-07" db="EMBL/GenBank/DDBJ databases">
        <title>Complete genome sequence of Acetobacterium woodii.</title>
        <authorList>
            <person name="Poehlein A."/>
            <person name="Schmidt S."/>
            <person name="Kaster A.-K."/>
            <person name="Goenrich M."/>
            <person name="Vollmers J."/>
            <person name="Thuermer A."/>
            <person name="Gottschalk G."/>
            <person name="Thauer R.K."/>
            <person name="Daniel R."/>
            <person name="Mueller V."/>
        </authorList>
    </citation>
    <scope>NUCLEOTIDE SEQUENCE [LARGE SCALE GENOMIC DNA]</scope>
    <source>
        <strain evidence="5">ATCC 29683 / DSM 1030 / JCM 2381 / KCTC 1655 / WB1</strain>
    </source>
</reference>
<dbReference type="STRING" id="931626.Awo_c27930"/>
<dbReference type="InterPro" id="IPR038601">
    <property type="entry name" value="MttB-like_sf"/>
</dbReference>
<dbReference type="GO" id="GO:0008168">
    <property type="term" value="F:methyltransferase activity"/>
    <property type="evidence" value="ECO:0007669"/>
    <property type="project" value="UniProtKB-KW"/>
</dbReference>
<name>H6LG68_ACEWD</name>
<dbReference type="InterPro" id="IPR010426">
    <property type="entry name" value="MTTB_MeTrfase"/>
</dbReference>
<comment type="similarity">
    <text evidence="1">Belongs to the trimethylamine methyltransferase family.</text>
</comment>
<dbReference type="Proteomes" id="UP000007177">
    <property type="component" value="Chromosome"/>
</dbReference>
<evidence type="ECO:0000313" key="5">
    <source>
        <dbReference type="Proteomes" id="UP000007177"/>
    </source>
</evidence>
<dbReference type="AlphaFoldDB" id="H6LG68"/>
<protein>
    <submittedName>
        <fullName evidence="4">Methyltransferase 1 MttB21</fullName>
        <ecNumber evidence="4">2.1.1.-</ecNumber>
    </submittedName>
</protein>
<keyword evidence="2 4" id="KW-0489">Methyltransferase</keyword>
<dbReference type="HOGENOM" id="CLU_033581_0_0_9"/>
<evidence type="ECO:0000256" key="1">
    <source>
        <dbReference type="ARBA" id="ARBA00007137"/>
    </source>
</evidence>
<evidence type="ECO:0000256" key="3">
    <source>
        <dbReference type="ARBA" id="ARBA00022679"/>
    </source>
</evidence>
<gene>
    <name evidence="4" type="primary">mttB21</name>
    <name evidence="4" type="ordered locus">Awo_c27930</name>
</gene>
<evidence type="ECO:0000313" key="4">
    <source>
        <dbReference type="EMBL" id="AFA49544.1"/>
    </source>
</evidence>
<keyword evidence="5" id="KW-1185">Reference proteome</keyword>
<dbReference type="EC" id="2.1.1.-" evidence="4"/>
<accession>H6LG68</accession>
<dbReference type="GO" id="GO:0032259">
    <property type="term" value="P:methylation"/>
    <property type="evidence" value="ECO:0007669"/>
    <property type="project" value="UniProtKB-KW"/>
</dbReference>
<organism evidence="4 5">
    <name type="scientific">Acetobacterium woodii (strain ATCC 29683 / DSM 1030 / JCM 2381 / KCTC 1655 / WB1)</name>
    <dbReference type="NCBI Taxonomy" id="931626"/>
    <lineage>
        <taxon>Bacteria</taxon>
        <taxon>Bacillati</taxon>
        <taxon>Bacillota</taxon>
        <taxon>Clostridia</taxon>
        <taxon>Eubacteriales</taxon>
        <taxon>Eubacteriaceae</taxon>
        <taxon>Acetobacterium</taxon>
    </lineage>
</organism>
<dbReference type="GO" id="GO:0015948">
    <property type="term" value="P:methanogenesis"/>
    <property type="evidence" value="ECO:0007669"/>
    <property type="project" value="InterPro"/>
</dbReference>
<evidence type="ECO:0000256" key="2">
    <source>
        <dbReference type="ARBA" id="ARBA00022603"/>
    </source>
</evidence>
<dbReference type="EMBL" id="CP002987">
    <property type="protein sequence ID" value="AFA49544.1"/>
    <property type="molecule type" value="Genomic_DNA"/>
</dbReference>
<dbReference type="KEGG" id="awo:Awo_c27930"/>
<dbReference type="eggNOG" id="COG5598">
    <property type="taxonomic scope" value="Bacteria"/>
</dbReference>
<keyword evidence="3 4" id="KW-0808">Transferase</keyword>
<dbReference type="Gene3D" id="3.20.20.480">
    <property type="entry name" value="Trimethylamine methyltransferase-like"/>
    <property type="match status" value="1"/>
</dbReference>